<evidence type="ECO:0000256" key="1">
    <source>
        <dbReference type="PROSITE-ProRule" id="PRU01076"/>
    </source>
</evidence>
<dbReference type="AlphaFoldDB" id="A0A2S6NN83"/>
<dbReference type="PANTHER" id="PTHR40516:SF1">
    <property type="entry name" value="ANTITOXIN CHPS-RELATED"/>
    <property type="match status" value="1"/>
</dbReference>
<accession>A0A2S6NN83</accession>
<comment type="caution">
    <text evidence="3">The sequence shown here is derived from an EMBL/GenBank/DDBJ whole genome shotgun (WGS) entry which is preliminary data.</text>
</comment>
<dbReference type="PANTHER" id="PTHR40516">
    <property type="entry name" value="ANTITOXIN CHPS-RELATED"/>
    <property type="match status" value="1"/>
</dbReference>
<dbReference type="EMBL" id="NHRY01000041">
    <property type="protein sequence ID" value="PPQ38321.1"/>
    <property type="molecule type" value="Genomic_DNA"/>
</dbReference>
<evidence type="ECO:0000313" key="3">
    <source>
        <dbReference type="EMBL" id="PPQ38321.1"/>
    </source>
</evidence>
<dbReference type="RefSeq" id="WP_104517268.1">
    <property type="nucleotide sequence ID" value="NZ_NHRY01000041.1"/>
</dbReference>
<dbReference type="Pfam" id="PF04014">
    <property type="entry name" value="MazE_antitoxin"/>
    <property type="match status" value="1"/>
</dbReference>
<proteinExistence type="predicted"/>
<reference evidence="3 4" key="1">
    <citation type="journal article" date="2018" name="Arch. Microbiol.">
        <title>New insights into the metabolic potential of the phototrophic purple bacterium Rhodopila globiformis DSM 161(T) from its draft genome sequence and evidence for a vanadium-dependent nitrogenase.</title>
        <authorList>
            <person name="Imhoff J.F."/>
            <person name="Rahn T."/>
            <person name="Kunzel S."/>
            <person name="Neulinger S.C."/>
        </authorList>
    </citation>
    <scope>NUCLEOTIDE SEQUENCE [LARGE SCALE GENOMIC DNA]</scope>
    <source>
        <strain evidence="3 4">DSM 161</strain>
    </source>
</reference>
<gene>
    <name evidence="3" type="ORF">CCS01_02530</name>
</gene>
<sequence length="84" mass="9120">MRGPMQVLVKKWGNSASVRIPAAVMEAAKLSLDQPVDIREEGGRVIIEPIPEPAFSLADLLAAVTDENIHEETGFGPRVGKERL</sequence>
<dbReference type="GO" id="GO:0097351">
    <property type="term" value="F:toxin sequestering activity"/>
    <property type="evidence" value="ECO:0007669"/>
    <property type="project" value="InterPro"/>
</dbReference>
<organism evidence="3 4">
    <name type="scientific">Rhodopila globiformis</name>
    <name type="common">Rhodopseudomonas globiformis</name>
    <dbReference type="NCBI Taxonomy" id="1071"/>
    <lineage>
        <taxon>Bacteria</taxon>
        <taxon>Pseudomonadati</taxon>
        <taxon>Pseudomonadota</taxon>
        <taxon>Alphaproteobacteria</taxon>
        <taxon>Acetobacterales</taxon>
        <taxon>Acetobacteraceae</taxon>
        <taxon>Rhodopila</taxon>
    </lineage>
</organism>
<dbReference type="InterPro" id="IPR039052">
    <property type="entry name" value="Antitox_PemI-like"/>
</dbReference>
<dbReference type="Gene3D" id="2.10.260.10">
    <property type="match status" value="1"/>
</dbReference>
<dbReference type="InterPro" id="IPR007159">
    <property type="entry name" value="SpoVT-AbrB_dom"/>
</dbReference>
<keyword evidence="4" id="KW-1185">Reference proteome</keyword>
<protein>
    <submittedName>
        <fullName evidence="3">PbsX family transcriptional regulator</fullName>
    </submittedName>
</protein>
<dbReference type="PROSITE" id="PS51740">
    <property type="entry name" value="SPOVT_ABRB"/>
    <property type="match status" value="1"/>
</dbReference>
<evidence type="ECO:0000313" key="4">
    <source>
        <dbReference type="Proteomes" id="UP000239724"/>
    </source>
</evidence>
<name>A0A2S6NN83_RHOGL</name>
<dbReference type="OrthoDB" id="9795766at2"/>
<dbReference type="SUPFAM" id="SSF89447">
    <property type="entry name" value="AbrB/MazE/MraZ-like"/>
    <property type="match status" value="1"/>
</dbReference>
<dbReference type="GO" id="GO:0003677">
    <property type="term" value="F:DNA binding"/>
    <property type="evidence" value="ECO:0007669"/>
    <property type="project" value="UniProtKB-UniRule"/>
</dbReference>
<feature type="domain" description="SpoVT-AbrB" evidence="2">
    <location>
        <begin position="7"/>
        <end position="52"/>
    </location>
</feature>
<keyword evidence="1" id="KW-0238">DNA-binding</keyword>
<dbReference type="Proteomes" id="UP000239724">
    <property type="component" value="Unassembled WGS sequence"/>
</dbReference>
<dbReference type="SMART" id="SM00966">
    <property type="entry name" value="SpoVT_AbrB"/>
    <property type="match status" value="1"/>
</dbReference>
<evidence type="ECO:0000259" key="2">
    <source>
        <dbReference type="PROSITE" id="PS51740"/>
    </source>
</evidence>
<dbReference type="InterPro" id="IPR037914">
    <property type="entry name" value="SpoVT-AbrB_sf"/>
</dbReference>